<dbReference type="SMART" id="SM01149">
    <property type="entry name" value="DUF1237"/>
    <property type="match status" value="1"/>
</dbReference>
<dbReference type="SUPFAM" id="SSF48208">
    <property type="entry name" value="Six-hairpin glycosidases"/>
    <property type="match status" value="1"/>
</dbReference>
<dbReference type="STRING" id="700015.Corgl_0528"/>
<evidence type="ECO:0000313" key="2">
    <source>
        <dbReference type="Proteomes" id="UP000006851"/>
    </source>
</evidence>
<dbReference type="PANTHER" id="PTHR31047:SF0">
    <property type="entry name" value="MEIOTICALLY UP-REGULATED GENE 157 PROTEIN"/>
    <property type="match status" value="1"/>
</dbReference>
<proteinExistence type="predicted"/>
<accession>F2NBA8</accession>
<reference evidence="2" key="1">
    <citation type="journal article" date="2013" name="Stand. Genomic Sci.">
        <title>Complete genome sequence of Coriobacterium glomerans type strain (PW2(T)) from the midgut of Pyrrhocoris apterus L. (red soldier bug).</title>
        <authorList>
            <person name="Stackebrandt E."/>
            <person name="Zeytun A."/>
            <person name="Lapidus A."/>
            <person name="Nolan M."/>
            <person name="Lucas S."/>
            <person name="Hammon N."/>
            <person name="Deshpande S."/>
            <person name="Cheng J.F."/>
            <person name="Tapia R."/>
            <person name="Goodwin L.A."/>
            <person name="Pitluck S."/>
            <person name="Liolios K."/>
            <person name="Pagani I."/>
            <person name="Ivanova N."/>
            <person name="Mavromatis K."/>
            <person name="Mikhailova N."/>
            <person name="Huntemann M."/>
            <person name="Pati A."/>
            <person name="Chen A."/>
            <person name="Palaniappan K."/>
            <person name="Chang Y.J."/>
            <person name="Land M."/>
            <person name="Hauser L."/>
            <person name="Rohde M."/>
            <person name="Pukall R."/>
            <person name="Goker M."/>
            <person name="Detter J.C."/>
            <person name="Woyke T."/>
            <person name="Bristow J."/>
            <person name="Eisen J.A."/>
            <person name="Markowitz V."/>
            <person name="Hugenholtz P."/>
            <person name="Kyrpides N.C."/>
            <person name="Klenk H.P."/>
        </authorList>
    </citation>
    <scope>NUCLEOTIDE SEQUENCE</scope>
    <source>
        <strain evidence="2">ATCC 49209 / DSM 20642 / JCM 10262 / PW2</strain>
    </source>
</reference>
<name>F2NBA8_CORGP</name>
<dbReference type="eggNOG" id="COG3538">
    <property type="taxonomic scope" value="Bacteria"/>
</dbReference>
<sequence>MTIDVNAAAGALRAFADRHPLPTAQTQRMFRDLLPDALERAVTLLPDGTCFVATGDLPAMWLRDATFQVLPYVYLADEIPALAELARRVLRRELRFVRLDPYANAFNETPSGAHWSDDETDVEVNPQVWERKFEIDTLCAPLLLALRLIDRTGDTSILDDEFWATFDVILSTFETEQRHDSSPYFFRRAGCAENDTLPCDGRGTPVERTGMIWNGFRPSDNRCELGYHVPANMFASSVLGALLPLIGESNHELARRASTMIAEIEHGIEAHAVLSLPNGRIGFAYEVDGLGGARFMDDANTPSLLSLPYLGAIDAESSLWQATKSFVLSAENPYFYRGRALSGIGSEHTPKRYVWPIALAMEGLVSRDPSVKADRLERICATSAQTGQCHEGVHADDPTRFTRTWFSWANMTYCQLALDYLDYGKRGRI</sequence>
<keyword evidence="2" id="KW-1185">Reference proteome</keyword>
<dbReference type="RefSeq" id="WP_013708387.1">
    <property type="nucleotide sequence ID" value="NC_015389.1"/>
</dbReference>
<protein>
    <submittedName>
        <fullName evidence="1">Uncharacterized conserved protein UCP028846</fullName>
    </submittedName>
</protein>
<dbReference type="InterPro" id="IPR008928">
    <property type="entry name" value="6-hairpin_glycosidase_sf"/>
</dbReference>
<dbReference type="Pfam" id="PF06824">
    <property type="entry name" value="Glyco_hydro_125"/>
    <property type="match status" value="1"/>
</dbReference>
<dbReference type="Gene3D" id="1.50.10.10">
    <property type="match status" value="1"/>
</dbReference>
<dbReference type="EMBL" id="CP002628">
    <property type="protein sequence ID" value="AEB06644.1"/>
    <property type="molecule type" value="Genomic_DNA"/>
</dbReference>
<dbReference type="PANTHER" id="PTHR31047">
    <property type="entry name" value="MEIOTICALLY UP-REGULATED GENE 157 PROTEIN"/>
    <property type="match status" value="1"/>
</dbReference>
<organism evidence="1 2">
    <name type="scientific">Coriobacterium glomerans (strain ATCC 49209 / DSM 20642 / JCM 10262 / PW2)</name>
    <dbReference type="NCBI Taxonomy" id="700015"/>
    <lineage>
        <taxon>Bacteria</taxon>
        <taxon>Bacillati</taxon>
        <taxon>Actinomycetota</taxon>
        <taxon>Coriobacteriia</taxon>
        <taxon>Coriobacteriales</taxon>
        <taxon>Coriobacteriaceae</taxon>
        <taxon>Coriobacterium</taxon>
    </lineage>
</organism>
<dbReference type="OrthoDB" id="181472at2"/>
<dbReference type="KEGG" id="cgo:Corgl_0528"/>
<dbReference type="GO" id="GO:0005975">
    <property type="term" value="P:carbohydrate metabolic process"/>
    <property type="evidence" value="ECO:0007669"/>
    <property type="project" value="InterPro"/>
</dbReference>
<dbReference type="InterPro" id="IPR012341">
    <property type="entry name" value="6hp_glycosidase-like_sf"/>
</dbReference>
<dbReference type="InterPro" id="IPR008313">
    <property type="entry name" value="GH125"/>
</dbReference>
<dbReference type="Proteomes" id="UP000006851">
    <property type="component" value="Chromosome"/>
</dbReference>
<dbReference type="AlphaFoldDB" id="F2NBA8"/>
<gene>
    <name evidence="1" type="ordered locus">Corgl_0528</name>
</gene>
<dbReference type="HOGENOM" id="CLU_023537_0_0_11"/>
<dbReference type="PIRSF" id="PIRSF028846">
    <property type="entry name" value="UCP028846"/>
    <property type="match status" value="1"/>
</dbReference>
<evidence type="ECO:0000313" key="1">
    <source>
        <dbReference type="EMBL" id="AEB06644.1"/>
    </source>
</evidence>